<sequence>MPIQMNSQSISSLVRYQNIVFTLLDMGATKRFKHW</sequence>
<protein>
    <submittedName>
        <fullName evidence="1">Uncharacterized protein</fullName>
    </submittedName>
</protein>
<dbReference type="EMBL" id="CM031835">
    <property type="protein sequence ID" value="KAG6688277.1"/>
    <property type="molecule type" value="Genomic_DNA"/>
</dbReference>
<reference evidence="1" key="1">
    <citation type="submission" date="2021-01" db="EMBL/GenBank/DDBJ databases">
        <authorList>
            <person name="Lovell J.T."/>
            <person name="Bentley N."/>
            <person name="Bhattarai G."/>
            <person name="Jenkins J.W."/>
            <person name="Sreedasyam A."/>
            <person name="Alarcon Y."/>
            <person name="Bock C."/>
            <person name="Boston L."/>
            <person name="Carlson J."/>
            <person name="Cervantes K."/>
            <person name="Clermont K."/>
            <person name="Krom N."/>
            <person name="Kubenka K."/>
            <person name="Mamidi S."/>
            <person name="Mattison C."/>
            <person name="Monteros M."/>
            <person name="Pisani C."/>
            <person name="Plott C."/>
            <person name="Rajasekar S."/>
            <person name="Rhein H.S."/>
            <person name="Rohla C."/>
            <person name="Song M."/>
            <person name="Hilaire R.S."/>
            <person name="Shu S."/>
            <person name="Wells L."/>
            <person name="Wang X."/>
            <person name="Webber J."/>
            <person name="Heerema R.J."/>
            <person name="Klein P."/>
            <person name="Conner P."/>
            <person name="Grauke L."/>
            <person name="Grimwood J."/>
            <person name="Schmutz J."/>
            <person name="Randall J.J."/>
        </authorList>
    </citation>
    <scope>NUCLEOTIDE SEQUENCE</scope>
    <source>
        <tissue evidence="1">Leaf</tissue>
    </source>
</reference>
<gene>
    <name evidence="1" type="ORF">I3842_11G116100</name>
</gene>
<proteinExistence type="predicted"/>
<dbReference type="AlphaFoldDB" id="A0A922DQ41"/>
<organism evidence="1 2">
    <name type="scientific">Carya illinoinensis</name>
    <name type="common">Pecan</name>
    <dbReference type="NCBI Taxonomy" id="32201"/>
    <lineage>
        <taxon>Eukaryota</taxon>
        <taxon>Viridiplantae</taxon>
        <taxon>Streptophyta</taxon>
        <taxon>Embryophyta</taxon>
        <taxon>Tracheophyta</taxon>
        <taxon>Spermatophyta</taxon>
        <taxon>Magnoliopsida</taxon>
        <taxon>eudicotyledons</taxon>
        <taxon>Gunneridae</taxon>
        <taxon>Pentapetalae</taxon>
        <taxon>rosids</taxon>
        <taxon>fabids</taxon>
        <taxon>Fagales</taxon>
        <taxon>Juglandaceae</taxon>
        <taxon>Carya</taxon>
    </lineage>
</organism>
<evidence type="ECO:0000313" key="2">
    <source>
        <dbReference type="Proteomes" id="UP000811246"/>
    </source>
</evidence>
<dbReference type="Proteomes" id="UP000811246">
    <property type="component" value="Chromosome 11"/>
</dbReference>
<comment type="caution">
    <text evidence="1">The sequence shown here is derived from an EMBL/GenBank/DDBJ whole genome shotgun (WGS) entry which is preliminary data.</text>
</comment>
<accession>A0A922DQ41</accession>
<name>A0A922DQ41_CARIL</name>
<evidence type="ECO:0000313" key="1">
    <source>
        <dbReference type="EMBL" id="KAG6688277.1"/>
    </source>
</evidence>